<comment type="caution">
    <text evidence="1">The sequence shown here is derived from an EMBL/GenBank/DDBJ whole genome shotgun (WGS) entry which is preliminary data.</text>
</comment>
<organism evidence="1 2">
    <name type="scientific">Pyrenophora tritici-repentis</name>
    <dbReference type="NCBI Taxonomy" id="45151"/>
    <lineage>
        <taxon>Eukaryota</taxon>
        <taxon>Fungi</taxon>
        <taxon>Dikarya</taxon>
        <taxon>Ascomycota</taxon>
        <taxon>Pezizomycotina</taxon>
        <taxon>Dothideomycetes</taxon>
        <taxon>Pleosporomycetidae</taxon>
        <taxon>Pleosporales</taxon>
        <taxon>Pleosporineae</taxon>
        <taxon>Pleosporaceae</taxon>
        <taxon>Pyrenophora</taxon>
    </lineage>
</organism>
<gene>
    <name evidence="1" type="ORF">Ptr86124_003239</name>
</gene>
<dbReference type="Proteomes" id="UP000249757">
    <property type="component" value="Unassembled WGS sequence"/>
</dbReference>
<accession>A0A317B809</accession>
<dbReference type="AlphaFoldDB" id="A0A317B809"/>
<evidence type="ECO:0000313" key="2">
    <source>
        <dbReference type="Proteomes" id="UP000249757"/>
    </source>
</evidence>
<keyword evidence="2" id="KW-1185">Reference proteome</keyword>
<sequence length="86" mass="9458">MEPSEVIPTLSGPALANGIAIRPFTDSYALPRLIERLKHACLKPTAGVKEERLQLIECAVVNTHRNFDDKSTIKHCLRKNDTCSGG</sequence>
<evidence type="ECO:0000313" key="1">
    <source>
        <dbReference type="EMBL" id="KAI1517938.1"/>
    </source>
</evidence>
<reference evidence="2" key="1">
    <citation type="journal article" date="2022" name="Microb. Genom.">
        <title>A global pangenome for the wheat fungal pathogen Pyrenophora tritici-repentis and prediction of effector protein structural homology.</title>
        <authorList>
            <person name="Moolhuijzen P.M."/>
            <person name="See P.T."/>
            <person name="Shi G."/>
            <person name="Powell H.R."/>
            <person name="Cockram J."/>
            <person name="Jorgensen L.N."/>
            <person name="Benslimane H."/>
            <person name="Strelkov S.E."/>
            <person name="Turner J."/>
            <person name="Liu Z."/>
            <person name="Moffat C.S."/>
        </authorList>
    </citation>
    <scope>NUCLEOTIDE SEQUENCE [LARGE SCALE GENOMIC DNA]</scope>
</reference>
<name>A0A317B809_9PLEO</name>
<proteinExistence type="predicted"/>
<dbReference type="EMBL" id="NRDI02000003">
    <property type="protein sequence ID" value="KAI1517938.1"/>
    <property type="molecule type" value="Genomic_DNA"/>
</dbReference>
<protein>
    <submittedName>
        <fullName evidence="1">Uncharacterized protein</fullName>
    </submittedName>
</protein>